<evidence type="ECO:0000256" key="1">
    <source>
        <dbReference type="ARBA" id="ARBA00004123"/>
    </source>
</evidence>
<gene>
    <name evidence="24" type="primary">CREBBP</name>
</gene>
<dbReference type="Gene3D" id="3.30.60.90">
    <property type="match status" value="1"/>
</dbReference>
<dbReference type="Pfam" id="PF00569">
    <property type="entry name" value="ZZ"/>
    <property type="match status" value="1"/>
</dbReference>
<evidence type="ECO:0000256" key="13">
    <source>
        <dbReference type="ARBA" id="ARBA00023108"/>
    </source>
</evidence>
<feature type="domain" description="TAZ-type" evidence="20">
    <location>
        <begin position="387"/>
        <end position="468"/>
    </location>
</feature>
<dbReference type="SMART" id="SM01250">
    <property type="entry name" value="KAT11"/>
    <property type="match status" value="1"/>
</dbReference>
<evidence type="ECO:0000256" key="5">
    <source>
        <dbReference type="ARBA" id="ARBA00022679"/>
    </source>
</evidence>
<comment type="catalytic activity">
    <reaction evidence="16">
        <text>(S)-lactoyl-CoA + L-lysyl-[protein] = N(6)-[(S)-lactoyl]-L-lysyl-[protein] + CoA + H(+)</text>
        <dbReference type="Rhea" id="RHEA:61996"/>
        <dbReference type="Rhea" id="RHEA-COMP:9752"/>
        <dbReference type="Rhea" id="RHEA-COMP:19466"/>
        <dbReference type="ChEBI" id="CHEBI:15378"/>
        <dbReference type="ChEBI" id="CHEBI:29969"/>
        <dbReference type="ChEBI" id="CHEBI:57287"/>
        <dbReference type="ChEBI" id="CHEBI:231527"/>
        <dbReference type="ChEBI" id="CHEBI:231528"/>
    </reaction>
    <physiologicalReaction direction="left-to-right" evidence="16">
        <dbReference type="Rhea" id="RHEA:61997"/>
    </physiologicalReaction>
</comment>
<feature type="region of interest" description="Disordered" evidence="19">
    <location>
        <begin position="827"/>
        <end position="860"/>
    </location>
</feature>
<dbReference type="CDD" id="cd02337">
    <property type="entry name" value="ZZ_CBP"/>
    <property type="match status" value="1"/>
</dbReference>
<dbReference type="Gene3D" id="1.10.1630.10">
    <property type="entry name" value="Nuclear receptor coactivator, CREB-bp-like, interlocking domain"/>
    <property type="match status" value="1"/>
</dbReference>
<dbReference type="PANTHER" id="PTHR13808">
    <property type="entry name" value="CBP/P300-RELATED"/>
    <property type="match status" value="1"/>
</dbReference>
<evidence type="ECO:0000313" key="24">
    <source>
        <dbReference type="RefSeq" id="XP_015265386.1"/>
    </source>
</evidence>
<keyword evidence="14" id="KW-0804">Transcription</keyword>
<evidence type="ECO:0000256" key="3">
    <source>
        <dbReference type="ARBA" id="ARBA00022499"/>
    </source>
</evidence>
<dbReference type="PROSITE" id="PS01357">
    <property type="entry name" value="ZF_ZZ_1"/>
    <property type="match status" value="1"/>
</dbReference>
<feature type="compositionally biased region" description="Low complexity" evidence="19">
    <location>
        <begin position="651"/>
        <end position="661"/>
    </location>
</feature>
<keyword evidence="4" id="KW-0597">Phosphoprotein</keyword>
<keyword evidence="6 17" id="KW-0479">Metal-binding</keyword>
<evidence type="ECO:0000256" key="7">
    <source>
        <dbReference type="ARBA" id="ARBA00022737"/>
    </source>
</evidence>
<dbReference type="Pfam" id="PF02135">
    <property type="entry name" value="zf-TAZ"/>
    <property type="match status" value="1"/>
</dbReference>
<evidence type="ECO:0000256" key="15">
    <source>
        <dbReference type="ARBA" id="ARBA00023242"/>
    </source>
</evidence>
<keyword evidence="13" id="KW-0090">Biological rhythms</keyword>
<dbReference type="InterPro" id="IPR031162">
    <property type="entry name" value="CBP_P300_HAT"/>
</dbReference>
<dbReference type="InterPro" id="IPR043145">
    <property type="entry name" value="Znf_ZZ_sf"/>
</dbReference>
<evidence type="ECO:0000256" key="17">
    <source>
        <dbReference type="PROSITE-ProRule" id="PRU00203"/>
    </source>
</evidence>
<dbReference type="InterPro" id="IPR035898">
    <property type="entry name" value="TAZ_dom_sf"/>
</dbReference>
<keyword evidence="10" id="KW-0832">Ubl conjugation</keyword>
<dbReference type="InterPro" id="IPR000197">
    <property type="entry name" value="Znf_TAZ"/>
</dbReference>
<feature type="compositionally biased region" description="Low complexity" evidence="19">
    <location>
        <begin position="895"/>
        <end position="907"/>
    </location>
</feature>
<dbReference type="SMART" id="SM00551">
    <property type="entry name" value="ZnF_TAZ"/>
    <property type="match status" value="1"/>
</dbReference>
<evidence type="ECO:0000256" key="4">
    <source>
        <dbReference type="ARBA" id="ARBA00022553"/>
    </source>
</evidence>
<feature type="compositionally biased region" description="Low complexity" evidence="19">
    <location>
        <begin position="505"/>
        <end position="521"/>
    </location>
</feature>
<keyword evidence="3" id="KW-1017">Isopeptide bond</keyword>
<proteinExistence type="predicted"/>
<dbReference type="Pfam" id="PF09030">
    <property type="entry name" value="Creb_binding"/>
    <property type="match status" value="1"/>
</dbReference>
<evidence type="ECO:0000313" key="23">
    <source>
        <dbReference type="Proteomes" id="UP000694871"/>
    </source>
</evidence>
<dbReference type="SUPFAM" id="SSF69125">
    <property type="entry name" value="Nuclear receptor coactivator interlocking domain"/>
    <property type="match status" value="1"/>
</dbReference>
<keyword evidence="12" id="KW-0805">Transcription regulation</keyword>
<feature type="compositionally biased region" description="Pro residues" evidence="19">
    <location>
        <begin position="522"/>
        <end position="532"/>
    </location>
</feature>
<dbReference type="InterPro" id="IPR013178">
    <property type="entry name" value="Histone_AcTrfase_Rtt109/CBP"/>
</dbReference>
<feature type="non-terminal residue" evidence="24">
    <location>
        <position position="1"/>
    </location>
</feature>
<name>A0ABM1JV99_GEKJA</name>
<dbReference type="Proteomes" id="UP000694871">
    <property type="component" value="Unplaced"/>
</dbReference>
<feature type="region of interest" description="Disordered" evidence="19">
    <location>
        <begin position="178"/>
        <end position="237"/>
    </location>
</feature>
<feature type="zinc finger region" description="TAZ-type" evidence="17">
    <location>
        <begin position="387"/>
        <end position="468"/>
    </location>
</feature>
<evidence type="ECO:0000259" key="21">
    <source>
        <dbReference type="PROSITE" id="PS50135"/>
    </source>
</evidence>
<feature type="compositionally biased region" description="Low complexity" evidence="19">
    <location>
        <begin position="577"/>
        <end position="594"/>
    </location>
</feature>
<dbReference type="GeneID" id="107109304"/>
<keyword evidence="23" id="KW-1185">Reference proteome</keyword>
<feature type="compositionally biased region" description="Basic and acidic residues" evidence="19">
    <location>
        <begin position="178"/>
        <end position="190"/>
    </location>
</feature>
<dbReference type="PROSITE" id="PS50134">
    <property type="entry name" value="ZF_TAZ"/>
    <property type="match status" value="1"/>
</dbReference>
<dbReference type="EC" id="2.3.1.48" evidence="2"/>
<evidence type="ECO:0000256" key="10">
    <source>
        <dbReference type="ARBA" id="ARBA00022843"/>
    </source>
</evidence>
<dbReference type="Pfam" id="PF08214">
    <property type="entry name" value="HAT_KAT11"/>
    <property type="match status" value="1"/>
</dbReference>
<evidence type="ECO:0000256" key="6">
    <source>
        <dbReference type="ARBA" id="ARBA00022723"/>
    </source>
</evidence>
<dbReference type="PROSITE" id="PS50135">
    <property type="entry name" value="ZF_ZZ_2"/>
    <property type="match status" value="1"/>
</dbReference>
<evidence type="ECO:0000259" key="20">
    <source>
        <dbReference type="PROSITE" id="PS50134"/>
    </source>
</evidence>
<dbReference type="PROSITE" id="PS51727">
    <property type="entry name" value="CBP_P300_HAT"/>
    <property type="match status" value="1"/>
</dbReference>
<feature type="domain" description="CBP/p300-type HAT" evidence="22">
    <location>
        <begin position="1"/>
        <end position="322"/>
    </location>
</feature>
<dbReference type="SUPFAM" id="SSF57850">
    <property type="entry name" value="RING/U-box"/>
    <property type="match status" value="1"/>
</dbReference>
<dbReference type="RefSeq" id="XP_015265386.1">
    <property type="nucleotide sequence ID" value="XM_015409900.1"/>
</dbReference>
<evidence type="ECO:0000256" key="18">
    <source>
        <dbReference type="PROSITE-ProRule" id="PRU00228"/>
    </source>
</evidence>
<dbReference type="InterPro" id="IPR009110">
    <property type="entry name" value="Nuc_rcpt_coact"/>
</dbReference>
<evidence type="ECO:0000256" key="2">
    <source>
        <dbReference type="ARBA" id="ARBA00013184"/>
    </source>
</evidence>
<evidence type="ECO:0000256" key="16">
    <source>
        <dbReference type="ARBA" id="ARBA00047411"/>
    </source>
</evidence>
<dbReference type="InterPro" id="IPR037073">
    <property type="entry name" value="Nuc_rcpt_coact_CREBbp_sf"/>
</dbReference>
<dbReference type="SUPFAM" id="SSF57933">
    <property type="entry name" value="TAZ domain"/>
    <property type="match status" value="1"/>
</dbReference>
<evidence type="ECO:0000259" key="22">
    <source>
        <dbReference type="PROSITE" id="PS51727"/>
    </source>
</evidence>
<feature type="compositionally biased region" description="Pro residues" evidence="19">
    <location>
        <begin position="566"/>
        <end position="576"/>
    </location>
</feature>
<keyword evidence="5" id="KW-0808">Transferase</keyword>
<feature type="compositionally biased region" description="Pro residues" evidence="19">
    <location>
        <begin position="749"/>
        <end position="761"/>
    </location>
</feature>
<keyword evidence="15" id="KW-0539">Nucleus</keyword>
<feature type="compositionally biased region" description="Pro residues" evidence="19">
    <location>
        <begin position="683"/>
        <end position="693"/>
    </location>
</feature>
<feature type="compositionally biased region" description="Polar residues" evidence="19">
    <location>
        <begin position="833"/>
        <end position="845"/>
    </location>
</feature>
<sequence>FVDAREMAEAFPYRTKALFAFEEIDGVDVCFFGMHVQEYGWDCPPPNTRRVYISYLDSIHFFRPRCLRTAVYHEILIGYLEYVKKLGYVTGHIWACPPSEGDDYIFHCHPPDQKIPKPKRLQEWYKKMLDKAFAERIIHDYKDIFKQATEDRLTSAKELPYFEGDFWPNVLEESIKELEQEEEERKKEESTAASEPPEGTQSDSKNAKKKNNKKTNKNKSSISRANKKKPSMPNVSNDLSQKLYATMEKHKEVFFVIHLHAGPVINTLPPIVDPDPLLSCDLMDGRDAFLTLARDKHWEFSSLRRSKWSTLCMLVELHTQGQDRFVYTCNECKHHVETRWHCTVCEDYDLCINCYNTKSHEHKMVKWGLGLDDDSHSQGEQQSKSPQESRRLSIQRCIQSLVHACQCRNANCSLPSCQKMKRVVQHTKGCKRKTNGGCPVCKQLIALCCYHAKHCQENKCPVPFCLNIKHKLRQQQLQHRLQQAQLMRRRMATMTTRNVPQQSLPSPTSATPGTPTQQPSTPQAPQPPPQPSPASISSAGFPSGARTQPPPPPPVSAGKPATPVAVGPPPSQPPPGAVEAARQIEMEAAQQQQQLYRVSSNGLPPGRAGMASPAVGAVLPQQVSMNVPRPNSVSGPVMSSLQPGQWPSAPLPQQQQQQPLQPGMPRPSVPMAAQQAVAGPRMPGVPQPSPRSIPPNALQELLRTLKSPSSPQQQQQVLNILKSNPQLMAAFIKQRTAKYVANQPGMQQPQPPLQTPPPTPPTGLHAPSGLQNLNALQAGGQRPGVPPQQPGMGGLNAQGQAVLTPSHSASMAGMSPQYRELLRRQLLQQQQQGSPGLTAHNQFQQPPGPGGYSQALQQQQQRLSLQGGALGQMAQLNPMGTDGSPNIQQALQQRILQQQQQQLKQQIGSPAQPNPMSPQQHLLSGQPPAPPLPGQQITPSLGSQVRSPAPVPSPRPQSQPPHSSPSPRLQPQPSPHHASPQTGSPHPGLAVAMAASLEQGHPEQSAMLPQLNPPSWNVLPNELALVGDTTGGDTLEKFVPPPPGRPLWAADRHLSCLTW</sequence>
<feature type="region of interest" description="Disordered" evidence="19">
    <location>
        <begin position="895"/>
        <end position="988"/>
    </location>
</feature>
<keyword evidence="7" id="KW-0677">Repeat</keyword>
<evidence type="ECO:0000256" key="14">
    <source>
        <dbReference type="ARBA" id="ARBA00023163"/>
    </source>
</evidence>
<dbReference type="Gene3D" id="1.20.1020.10">
    <property type="entry name" value="TAZ domain"/>
    <property type="match status" value="1"/>
</dbReference>
<organism evidence="23 24">
    <name type="scientific">Gekko japonicus</name>
    <name type="common">Schlegel's Japanese gecko</name>
    <dbReference type="NCBI Taxonomy" id="146911"/>
    <lineage>
        <taxon>Eukaryota</taxon>
        <taxon>Metazoa</taxon>
        <taxon>Chordata</taxon>
        <taxon>Craniata</taxon>
        <taxon>Vertebrata</taxon>
        <taxon>Euteleostomi</taxon>
        <taxon>Lepidosauria</taxon>
        <taxon>Squamata</taxon>
        <taxon>Bifurcata</taxon>
        <taxon>Gekkota</taxon>
        <taxon>Gekkonidae</taxon>
        <taxon>Gekkoninae</taxon>
        <taxon>Gekko</taxon>
    </lineage>
</organism>
<dbReference type="InterPro" id="IPR014744">
    <property type="entry name" value="Nuc_rcpt_coact_CREBbp"/>
</dbReference>
<evidence type="ECO:0000256" key="9">
    <source>
        <dbReference type="ARBA" id="ARBA00022833"/>
    </source>
</evidence>
<feature type="compositionally biased region" description="Pro residues" evidence="19">
    <location>
        <begin position="949"/>
        <end position="974"/>
    </location>
</feature>
<accession>A0ABM1JV99</accession>
<feature type="region of interest" description="Disordered" evidence="19">
    <location>
        <begin position="494"/>
        <end position="697"/>
    </location>
</feature>
<feature type="region of interest" description="Disordered" evidence="19">
    <location>
        <begin position="743"/>
        <end position="799"/>
    </location>
</feature>
<keyword evidence="9 17" id="KW-0862">Zinc</keyword>
<evidence type="ECO:0000256" key="8">
    <source>
        <dbReference type="ARBA" id="ARBA00022771"/>
    </source>
</evidence>
<keyword evidence="8 18" id="KW-0863">Zinc-finger</keyword>
<evidence type="ECO:0000256" key="11">
    <source>
        <dbReference type="ARBA" id="ARBA00022990"/>
    </source>
</evidence>
<reference evidence="24" key="1">
    <citation type="submission" date="2025-08" db="UniProtKB">
        <authorList>
            <consortium name="RefSeq"/>
        </authorList>
    </citation>
    <scope>IDENTIFICATION</scope>
</reference>
<dbReference type="PANTHER" id="PTHR13808:SF34">
    <property type="entry name" value="CREB-BINDING PROTEIN"/>
    <property type="match status" value="1"/>
</dbReference>
<feature type="domain" description="ZZ-type" evidence="21">
    <location>
        <begin position="324"/>
        <end position="372"/>
    </location>
</feature>
<feature type="compositionally biased region" description="Basic residues" evidence="19">
    <location>
        <begin position="207"/>
        <end position="217"/>
    </location>
</feature>
<protein>
    <recommendedName>
        <fullName evidence="2">histone acetyltransferase</fullName>
        <ecNumber evidence="2">2.3.1.48</ecNumber>
    </recommendedName>
</protein>
<feature type="compositionally biased region" description="Polar residues" evidence="19">
    <location>
        <begin position="621"/>
        <end position="645"/>
    </location>
</feature>
<evidence type="ECO:0000256" key="12">
    <source>
        <dbReference type="ARBA" id="ARBA00023015"/>
    </source>
</evidence>
<dbReference type="InterPro" id="IPR000433">
    <property type="entry name" value="Znf_ZZ"/>
</dbReference>
<keyword evidence="11" id="KW-0007">Acetylation</keyword>
<dbReference type="CDD" id="cd20910">
    <property type="entry name" value="NCBD_CREBBP-p300_like"/>
    <property type="match status" value="1"/>
</dbReference>
<evidence type="ECO:0000256" key="19">
    <source>
        <dbReference type="SAM" id="MobiDB-lite"/>
    </source>
</evidence>
<comment type="subcellular location">
    <subcellularLocation>
        <location evidence="1">Nucleus</location>
    </subcellularLocation>
</comment>
<dbReference type="SMART" id="SM00291">
    <property type="entry name" value="ZnF_ZZ"/>
    <property type="match status" value="1"/>
</dbReference>